<dbReference type="Gene3D" id="1.10.10.60">
    <property type="entry name" value="Homeodomain-like"/>
    <property type="match status" value="1"/>
</dbReference>
<evidence type="ECO:0000259" key="13">
    <source>
        <dbReference type="PROSITE" id="PS50071"/>
    </source>
</evidence>
<dbReference type="Proteomes" id="UP001591681">
    <property type="component" value="Unassembled WGS sequence"/>
</dbReference>
<dbReference type="SUPFAM" id="SSF46689">
    <property type="entry name" value="Homeodomain-like"/>
    <property type="match status" value="1"/>
</dbReference>
<evidence type="ECO:0000256" key="6">
    <source>
        <dbReference type="ARBA" id="ARBA00023125"/>
    </source>
</evidence>
<dbReference type="PROSITE" id="PS00027">
    <property type="entry name" value="HOMEOBOX_1"/>
    <property type="match status" value="1"/>
</dbReference>
<evidence type="ECO:0000256" key="3">
    <source>
        <dbReference type="ARBA" id="ARBA00009107"/>
    </source>
</evidence>
<gene>
    <name evidence="14" type="ORF">ACEWY4_001119</name>
</gene>
<reference evidence="14 15" key="1">
    <citation type="submission" date="2024-09" db="EMBL/GenBank/DDBJ databases">
        <title>A chromosome-level genome assembly of Gray's grenadier anchovy, Coilia grayii.</title>
        <authorList>
            <person name="Fu Z."/>
        </authorList>
    </citation>
    <scope>NUCLEOTIDE SEQUENCE [LARGE SCALE GENOMIC DNA]</scope>
    <source>
        <strain evidence="14">G4</strain>
        <tissue evidence="14">Muscle</tissue>
    </source>
</reference>
<dbReference type="GO" id="GO:0005634">
    <property type="term" value="C:nucleus"/>
    <property type="evidence" value="ECO:0007669"/>
    <property type="project" value="UniProtKB-SubCell"/>
</dbReference>
<dbReference type="InterPro" id="IPR001356">
    <property type="entry name" value="HD"/>
</dbReference>
<evidence type="ECO:0000256" key="4">
    <source>
        <dbReference type="ARBA" id="ARBA00022473"/>
    </source>
</evidence>
<dbReference type="CDD" id="cd00086">
    <property type="entry name" value="homeodomain"/>
    <property type="match status" value="1"/>
</dbReference>
<dbReference type="InterPro" id="IPR017970">
    <property type="entry name" value="Homeobox_CS"/>
</dbReference>
<evidence type="ECO:0000313" key="14">
    <source>
        <dbReference type="EMBL" id="KAL2104251.1"/>
    </source>
</evidence>
<dbReference type="PROSITE" id="PS00032">
    <property type="entry name" value="ANTENNAPEDIA"/>
    <property type="match status" value="1"/>
</dbReference>
<comment type="similarity">
    <text evidence="3">Belongs to the Antp homeobox family.</text>
</comment>
<keyword evidence="7 10" id="KW-0371">Homeobox</keyword>
<dbReference type="Pfam" id="PF00046">
    <property type="entry name" value="Homeodomain"/>
    <property type="match status" value="1"/>
</dbReference>
<organism evidence="14 15">
    <name type="scientific">Coilia grayii</name>
    <name type="common">Gray's grenadier anchovy</name>
    <dbReference type="NCBI Taxonomy" id="363190"/>
    <lineage>
        <taxon>Eukaryota</taxon>
        <taxon>Metazoa</taxon>
        <taxon>Chordata</taxon>
        <taxon>Craniata</taxon>
        <taxon>Vertebrata</taxon>
        <taxon>Euteleostomi</taxon>
        <taxon>Actinopterygii</taxon>
        <taxon>Neopterygii</taxon>
        <taxon>Teleostei</taxon>
        <taxon>Clupei</taxon>
        <taxon>Clupeiformes</taxon>
        <taxon>Clupeoidei</taxon>
        <taxon>Engraulidae</taxon>
        <taxon>Coilinae</taxon>
        <taxon>Coilia</taxon>
    </lineage>
</organism>
<evidence type="ECO:0000256" key="11">
    <source>
        <dbReference type="RuleBase" id="RU000682"/>
    </source>
</evidence>
<keyword evidence="9 10" id="KW-0539">Nucleus</keyword>
<dbReference type="GO" id="GO:0003677">
    <property type="term" value="F:DNA binding"/>
    <property type="evidence" value="ECO:0007669"/>
    <property type="project" value="UniProtKB-UniRule"/>
</dbReference>
<sequence>MFTAELNAPQSDFPQLSSGSANHKSYPCHLQDGASAQVSGDELKRSAGLGACHIPELSERTYYSQTRANAGDGSRYSSEIYTPWSSLGSSDRGPSVAGDAAGSRQSEPSEFSPPWLSTEHIYPWMRGARGTNQKQRVAISTTNTGEAGGRSDGAHLQVMGRLGGFKGNSKRARTAFTSSQLLELEKEFHFSAYLCRPRRLEMASLLKLSDRQIKIWFQNRRMKCKKDHRERVMAMGRVSASAADVCQAGLSSQPPHNIINACQRSDISLPSHTYLLCEIPHHTTKLSAGYYLPVTANFDKARSVRHNGRGTQDMAVSLPVGNVLDHALDPPPVFGLDGSFPASESVSTHHPHQQHRQGFSLASHTLTHL</sequence>
<comment type="function">
    <text evidence="1">Sequence-specific transcription factor which is part of a developmental regulatory system that provides cells with specific positional identities on the anterior-posterior axis.</text>
</comment>
<feature type="region of interest" description="Disordered" evidence="12">
    <location>
        <begin position="339"/>
        <end position="369"/>
    </location>
</feature>
<dbReference type="InterPro" id="IPR001827">
    <property type="entry name" value="Homeobox_Antennapedia_CS"/>
</dbReference>
<evidence type="ECO:0000313" key="15">
    <source>
        <dbReference type="Proteomes" id="UP001591681"/>
    </source>
</evidence>
<evidence type="ECO:0000256" key="12">
    <source>
        <dbReference type="SAM" id="MobiDB-lite"/>
    </source>
</evidence>
<protein>
    <recommendedName>
        <fullName evidence="13">Homeobox domain-containing protein</fullName>
    </recommendedName>
</protein>
<evidence type="ECO:0000256" key="10">
    <source>
        <dbReference type="PROSITE-ProRule" id="PRU00108"/>
    </source>
</evidence>
<feature type="domain" description="Homeobox" evidence="13">
    <location>
        <begin position="167"/>
        <end position="227"/>
    </location>
</feature>
<proteinExistence type="inferred from homology"/>
<keyword evidence="4" id="KW-0217">Developmental protein</keyword>
<evidence type="ECO:0000256" key="7">
    <source>
        <dbReference type="ARBA" id="ARBA00023155"/>
    </source>
</evidence>
<dbReference type="EMBL" id="JBHFQA010000001">
    <property type="protein sequence ID" value="KAL2104251.1"/>
    <property type="molecule type" value="Genomic_DNA"/>
</dbReference>
<evidence type="ECO:0000256" key="2">
    <source>
        <dbReference type="ARBA" id="ARBA00004123"/>
    </source>
</evidence>
<keyword evidence="6 10" id="KW-0238">DNA-binding</keyword>
<keyword evidence="8" id="KW-0804">Transcription</keyword>
<evidence type="ECO:0000256" key="1">
    <source>
        <dbReference type="ARBA" id="ARBA00003263"/>
    </source>
</evidence>
<dbReference type="PRINTS" id="PR00024">
    <property type="entry name" value="HOMEOBOX"/>
</dbReference>
<dbReference type="SMART" id="SM00389">
    <property type="entry name" value="HOX"/>
    <property type="match status" value="1"/>
</dbReference>
<dbReference type="AlphaFoldDB" id="A0ABD1KZ46"/>
<dbReference type="PROSITE" id="PS50071">
    <property type="entry name" value="HOMEOBOX_2"/>
    <property type="match status" value="1"/>
</dbReference>
<keyword evidence="15" id="KW-1185">Reference proteome</keyword>
<accession>A0ABD1KZ46</accession>
<comment type="caution">
    <text evidence="14">The sequence shown here is derived from an EMBL/GenBank/DDBJ whole genome shotgun (WGS) entry which is preliminary data.</text>
</comment>
<evidence type="ECO:0000256" key="8">
    <source>
        <dbReference type="ARBA" id="ARBA00023163"/>
    </source>
</evidence>
<evidence type="ECO:0000256" key="9">
    <source>
        <dbReference type="ARBA" id="ARBA00023242"/>
    </source>
</evidence>
<comment type="subcellular location">
    <subcellularLocation>
        <location evidence="2 10 11">Nucleus</location>
    </subcellularLocation>
</comment>
<dbReference type="InterPro" id="IPR020479">
    <property type="entry name" value="HD_metazoa"/>
</dbReference>
<feature type="region of interest" description="Disordered" evidence="12">
    <location>
        <begin position="1"/>
        <end position="41"/>
    </location>
</feature>
<feature type="DNA-binding region" description="Homeobox" evidence="10">
    <location>
        <begin position="169"/>
        <end position="228"/>
    </location>
</feature>
<dbReference type="InterPro" id="IPR009057">
    <property type="entry name" value="Homeodomain-like_sf"/>
</dbReference>
<feature type="compositionally biased region" description="Polar residues" evidence="12">
    <location>
        <begin position="356"/>
        <end position="369"/>
    </location>
</feature>
<evidence type="ECO:0000256" key="5">
    <source>
        <dbReference type="ARBA" id="ARBA00023015"/>
    </source>
</evidence>
<dbReference type="PANTHER" id="PTHR45664">
    <property type="entry name" value="PROTEIN ZERKNUELLT 1-RELATED"/>
    <property type="match status" value="1"/>
</dbReference>
<feature type="compositionally biased region" description="Polar residues" evidence="12">
    <location>
        <begin position="8"/>
        <end position="23"/>
    </location>
</feature>
<dbReference type="PANTHER" id="PTHR45664:SF11">
    <property type="entry name" value="HOMEOBOX PROTEIN HOX-B3"/>
    <property type="match status" value="1"/>
</dbReference>
<name>A0ABD1KZ46_9TELE</name>
<feature type="region of interest" description="Disordered" evidence="12">
    <location>
        <begin position="84"/>
        <end position="113"/>
    </location>
</feature>
<keyword evidence="5" id="KW-0805">Transcription regulation</keyword>